<reference evidence="2 3" key="1">
    <citation type="submission" date="2019-01" db="EMBL/GenBank/DDBJ databases">
        <title>Novel species of Cellulomonas.</title>
        <authorList>
            <person name="Liu Q."/>
            <person name="Xin Y.-H."/>
        </authorList>
    </citation>
    <scope>NUCLEOTIDE SEQUENCE [LARGE SCALE GENOMIC DNA]</scope>
    <source>
        <strain evidence="2 3">HLT2-17</strain>
    </source>
</reference>
<feature type="transmembrane region" description="Helical" evidence="1">
    <location>
        <begin position="21"/>
        <end position="43"/>
    </location>
</feature>
<keyword evidence="1" id="KW-0812">Transmembrane</keyword>
<dbReference type="AlphaFoldDB" id="A0A4Q5MZ22"/>
<organism evidence="2 3">
    <name type="scientific">Pengzhenrongella frigida</name>
    <dbReference type="NCBI Taxonomy" id="1259133"/>
    <lineage>
        <taxon>Bacteria</taxon>
        <taxon>Bacillati</taxon>
        <taxon>Actinomycetota</taxon>
        <taxon>Actinomycetes</taxon>
        <taxon>Micrococcales</taxon>
        <taxon>Pengzhenrongella</taxon>
    </lineage>
</organism>
<dbReference type="Pfam" id="PF14019">
    <property type="entry name" value="DUF4235"/>
    <property type="match status" value="1"/>
</dbReference>
<feature type="transmembrane region" description="Helical" evidence="1">
    <location>
        <begin position="63"/>
        <end position="81"/>
    </location>
</feature>
<protein>
    <submittedName>
        <fullName evidence="2">DUF4235 domain-containing protein</fullName>
    </submittedName>
</protein>
<sequence length="90" mass="8985">MASPISGGLVAKLDQSTKSKLIGTAVALVGAMAVQKAVSFVWTAMSGHRPPPDDDTSAGLGEIAAAAVITGAAMALVRVLAVRGARRAID</sequence>
<gene>
    <name evidence="2" type="ORF">EUA98_10675</name>
</gene>
<comment type="caution">
    <text evidence="2">The sequence shown here is derived from an EMBL/GenBank/DDBJ whole genome shotgun (WGS) entry which is preliminary data.</text>
</comment>
<keyword evidence="3" id="KW-1185">Reference proteome</keyword>
<evidence type="ECO:0000313" key="2">
    <source>
        <dbReference type="EMBL" id="RYV50965.1"/>
    </source>
</evidence>
<dbReference type="InterPro" id="IPR025329">
    <property type="entry name" value="DUF4235"/>
</dbReference>
<keyword evidence="1" id="KW-1133">Transmembrane helix</keyword>
<dbReference type="OrthoDB" id="5148760at2"/>
<name>A0A4Q5MZ22_9MICO</name>
<evidence type="ECO:0000256" key="1">
    <source>
        <dbReference type="SAM" id="Phobius"/>
    </source>
</evidence>
<proteinExistence type="predicted"/>
<accession>A0A4Q5MZ22</accession>
<evidence type="ECO:0000313" key="3">
    <source>
        <dbReference type="Proteomes" id="UP000293764"/>
    </source>
</evidence>
<dbReference type="Proteomes" id="UP000293764">
    <property type="component" value="Unassembled WGS sequence"/>
</dbReference>
<dbReference type="EMBL" id="SDWW01000023">
    <property type="protein sequence ID" value="RYV50965.1"/>
    <property type="molecule type" value="Genomic_DNA"/>
</dbReference>
<keyword evidence="1" id="KW-0472">Membrane</keyword>